<dbReference type="InterPro" id="IPR047057">
    <property type="entry name" value="MerR_fam"/>
</dbReference>
<evidence type="ECO:0000259" key="3">
    <source>
        <dbReference type="PROSITE" id="PS50937"/>
    </source>
</evidence>
<dbReference type="EMBL" id="JAMOIL010000001">
    <property type="protein sequence ID" value="MCM0619039.1"/>
    <property type="molecule type" value="Genomic_DNA"/>
</dbReference>
<keyword evidence="5" id="KW-1185">Reference proteome</keyword>
<dbReference type="PANTHER" id="PTHR30204:SF0">
    <property type="entry name" value="REDOX-SENSITIVE TRANSCRIPTIONAL ACTIVATOR SOXR"/>
    <property type="match status" value="1"/>
</dbReference>
<feature type="region of interest" description="Disordered" evidence="2">
    <location>
        <begin position="1"/>
        <end position="26"/>
    </location>
</feature>
<dbReference type="InterPro" id="IPR000551">
    <property type="entry name" value="MerR-type_HTH_dom"/>
</dbReference>
<keyword evidence="1" id="KW-0238">DNA-binding</keyword>
<reference evidence="4" key="1">
    <citation type="submission" date="2022-05" db="EMBL/GenBank/DDBJ databases">
        <authorList>
            <person name="Tuo L."/>
        </authorList>
    </citation>
    <scope>NUCLEOTIDE SEQUENCE</scope>
    <source>
        <strain evidence="4">BSK12Z-4</strain>
    </source>
</reference>
<dbReference type="Pfam" id="PF13411">
    <property type="entry name" value="MerR_1"/>
    <property type="match status" value="1"/>
</dbReference>
<feature type="domain" description="HTH merR-type" evidence="3">
    <location>
        <begin position="21"/>
        <end position="87"/>
    </location>
</feature>
<dbReference type="Proteomes" id="UP001139485">
    <property type="component" value="Unassembled WGS sequence"/>
</dbReference>
<feature type="compositionally biased region" description="Basic and acidic residues" evidence="2">
    <location>
        <begin position="1"/>
        <end position="11"/>
    </location>
</feature>
<dbReference type="PROSITE" id="PS50937">
    <property type="entry name" value="HTH_MERR_2"/>
    <property type="match status" value="1"/>
</dbReference>
<dbReference type="PANTHER" id="PTHR30204">
    <property type="entry name" value="REDOX-CYCLING DRUG-SENSING TRANSCRIPTIONAL ACTIVATOR SOXR"/>
    <property type="match status" value="1"/>
</dbReference>
<dbReference type="PRINTS" id="PR00040">
    <property type="entry name" value="HTHMERR"/>
</dbReference>
<dbReference type="SUPFAM" id="SSF46955">
    <property type="entry name" value="Putative DNA-binding domain"/>
    <property type="match status" value="1"/>
</dbReference>
<dbReference type="SMART" id="SM00422">
    <property type="entry name" value="HTH_MERR"/>
    <property type="match status" value="1"/>
</dbReference>
<dbReference type="Gene3D" id="1.10.1660.10">
    <property type="match status" value="1"/>
</dbReference>
<dbReference type="AlphaFoldDB" id="A0A9X2D4U6"/>
<evidence type="ECO:0000313" key="5">
    <source>
        <dbReference type="Proteomes" id="UP001139485"/>
    </source>
</evidence>
<accession>A0A9X2D4U6</accession>
<comment type="caution">
    <text evidence="4">The sequence shown here is derived from an EMBL/GenBank/DDBJ whole genome shotgun (WGS) entry which is preliminary data.</text>
</comment>
<dbReference type="InterPro" id="IPR009061">
    <property type="entry name" value="DNA-bd_dom_put_sf"/>
</dbReference>
<proteinExistence type="predicted"/>
<evidence type="ECO:0000256" key="2">
    <source>
        <dbReference type="SAM" id="MobiDB-lite"/>
    </source>
</evidence>
<name>A0A9X2D4U6_9ACTN</name>
<sequence length="135" mass="14562">MSSDTTPRRDGSNSAAPPARSIGEVAEEAGVPVTAVRFYADHGVLAATRDGGNRRRFDDSASCRIRVAKLAQRVGLTVREIGDLFGTLPPDPDPEDWRAVAETLVSDAEQRVADLRRCLDQLESGGKLCEAVDRL</sequence>
<evidence type="ECO:0000313" key="4">
    <source>
        <dbReference type="EMBL" id="MCM0619039.1"/>
    </source>
</evidence>
<dbReference type="GO" id="GO:0003677">
    <property type="term" value="F:DNA binding"/>
    <property type="evidence" value="ECO:0007669"/>
    <property type="project" value="UniProtKB-KW"/>
</dbReference>
<organism evidence="4 5">
    <name type="scientific">Nocardioides bruguierae</name>
    <dbReference type="NCBI Taxonomy" id="2945102"/>
    <lineage>
        <taxon>Bacteria</taxon>
        <taxon>Bacillati</taxon>
        <taxon>Actinomycetota</taxon>
        <taxon>Actinomycetes</taxon>
        <taxon>Propionibacteriales</taxon>
        <taxon>Nocardioidaceae</taxon>
        <taxon>Nocardioides</taxon>
    </lineage>
</organism>
<gene>
    <name evidence="4" type="ORF">M8330_01870</name>
</gene>
<protein>
    <submittedName>
        <fullName evidence="4">MerR family transcriptional regulator</fullName>
    </submittedName>
</protein>
<dbReference type="GO" id="GO:0003700">
    <property type="term" value="F:DNA-binding transcription factor activity"/>
    <property type="evidence" value="ECO:0007669"/>
    <property type="project" value="InterPro"/>
</dbReference>
<dbReference type="RefSeq" id="WP_250825943.1">
    <property type="nucleotide sequence ID" value="NZ_JAMOIL010000001.1"/>
</dbReference>
<evidence type="ECO:0000256" key="1">
    <source>
        <dbReference type="ARBA" id="ARBA00023125"/>
    </source>
</evidence>